<dbReference type="GO" id="GO:0022857">
    <property type="term" value="F:transmembrane transporter activity"/>
    <property type="evidence" value="ECO:0007669"/>
    <property type="project" value="InterPro"/>
</dbReference>
<evidence type="ECO:0000256" key="1">
    <source>
        <dbReference type="ARBA" id="ARBA00004141"/>
    </source>
</evidence>
<feature type="transmembrane region" description="Helical" evidence="6">
    <location>
        <begin position="470"/>
        <end position="490"/>
    </location>
</feature>
<name>A0AAD7NJE3_9AGAR</name>
<accession>A0AAD7NJE3</accession>
<feature type="transmembrane region" description="Helical" evidence="6">
    <location>
        <begin position="333"/>
        <end position="354"/>
    </location>
</feature>
<keyword evidence="4 6" id="KW-0472">Membrane</keyword>
<evidence type="ECO:0000256" key="3">
    <source>
        <dbReference type="ARBA" id="ARBA00022989"/>
    </source>
</evidence>
<feature type="transmembrane region" description="Helical" evidence="6">
    <location>
        <begin position="134"/>
        <end position="153"/>
    </location>
</feature>
<keyword evidence="2 6" id="KW-0812">Transmembrane</keyword>
<feature type="transmembrane region" description="Helical" evidence="6">
    <location>
        <begin position="103"/>
        <end position="122"/>
    </location>
</feature>
<evidence type="ECO:0000256" key="6">
    <source>
        <dbReference type="SAM" id="Phobius"/>
    </source>
</evidence>
<protein>
    <submittedName>
        <fullName evidence="8">Major facilitator superfamily domain-containing protein</fullName>
    </submittedName>
</protein>
<feature type="transmembrane region" description="Helical" evidence="6">
    <location>
        <begin position="437"/>
        <end position="458"/>
    </location>
</feature>
<evidence type="ECO:0000313" key="9">
    <source>
        <dbReference type="Proteomes" id="UP001215280"/>
    </source>
</evidence>
<evidence type="ECO:0000256" key="5">
    <source>
        <dbReference type="SAM" id="MobiDB-lite"/>
    </source>
</evidence>
<dbReference type="InterPro" id="IPR036259">
    <property type="entry name" value="MFS_trans_sf"/>
</dbReference>
<evidence type="ECO:0000256" key="4">
    <source>
        <dbReference type="ARBA" id="ARBA00023136"/>
    </source>
</evidence>
<dbReference type="InterPro" id="IPR011701">
    <property type="entry name" value="MFS"/>
</dbReference>
<dbReference type="PANTHER" id="PTHR23502:SF2">
    <property type="entry name" value="TRANSPORTER, PUTATIVE (AFU_ORTHOLOGUE AFUA_2G08910)-RELATED"/>
    <property type="match status" value="1"/>
</dbReference>
<keyword evidence="3 6" id="KW-1133">Transmembrane helix</keyword>
<dbReference type="GO" id="GO:0005886">
    <property type="term" value="C:plasma membrane"/>
    <property type="evidence" value="ECO:0007669"/>
    <property type="project" value="TreeGrafter"/>
</dbReference>
<dbReference type="PANTHER" id="PTHR23502">
    <property type="entry name" value="MAJOR FACILITATOR SUPERFAMILY"/>
    <property type="match status" value="1"/>
</dbReference>
<feature type="transmembrane region" description="Helical" evidence="6">
    <location>
        <begin position="375"/>
        <end position="396"/>
    </location>
</feature>
<dbReference type="AlphaFoldDB" id="A0AAD7NJE3"/>
<feature type="transmembrane region" description="Helical" evidence="6">
    <location>
        <begin position="222"/>
        <end position="241"/>
    </location>
</feature>
<feature type="transmembrane region" description="Helical" evidence="6">
    <location>
        <begin position="69"/>
        <end position="91"/>
    </location>
</feature>
<comment type="subcellular location">
    <subcellularLocation>
        <location evidence="1">Membrane</location>
        <topology evidence="1">Multi-pass membrane protein</topology>
    </subcellularLocation>
</comment>
<evidence type="ECO:0000259" key="7">
    <source>
        <dbReference type="PROSITE" id="PS50850"/>
    </source>
</evidence>
<comment type="caution">
    <text evidence="8">The sequence shown here is derived from an EMBL/GenBank/DDBJ whole genome shotgun (WGS) entry which is preliminary data.</text>
</comment>
<dbReference type="InterPro" id="IPR020846">
    <property type="entry name" value="MFS_dom"/>
</dbReference>
<evidence type="ECO:0000256" key="2">
    <source>
        <dbReference type="ARBA" id="ARBA00022692"/>
    </source>
</evidence>
<dbReference type="EMBL" id="JARJLG010000040">
    <property type="protein sequence ID" value="KAJ7763596.1"/>
    <property type="molecule type" value="Genomic_DNA"/>
</dbReference>
<dbReference type="FunFam" id="1.20.1250.20:FF:000318">
    <property type="entry name" value="MFS multidrug transporter, putative"/>
    <property type="match status" value="1"/>
</dbReference>
<feature type="transmembrane region" description="Helical" evidence="6">
    <location>
        <begin position="408"/>
        <end position="430"/>
    </location>
</feature>
<feature type="compositionally biased region" description="Basic and acidic residues" evidence="5">
    <location>
        <begin position="1"/>
        <end position="16"/>
    </location>
</feature>
<dbReference type="SUPFAM" id="SSF103473">
    <property type="entry name" value="MFS general substrate transporter"/>
    <property type="match status" value="1"/>
</dbReference>
<sequence>MEPERENKREDVEKAGSSHVGFVGETESLSEEHLQYLLERHGTVDLDPMPSMDDADPYNWPKHKKKINLALVAFHAMMATFTAAAIQSAFVPIALDLHVSVQRATYLTALVIAILGGAPLFWRPLANRYGRRPIFLVSLLCSLVGNIGCAKSPSYSTMALCRAITAFFISPAAAIGTAAVSETFFKRERATYMGIWTIMVTCGVPIAPFIFGFVAERVSYRWIYWVLAMVNGAQFILYFLFGPETLYVRDIDGVPQPTHAALTKTSYFSFHRIDPRPLTIGDFIHPFSYCLKPRVWGPAMSYAMVFLWTGIMPTILIPQIFPEKFGFNTQQVGLQFLSVILGSVIGEQLGGRTSDRWMWRRQRALGKAPPPEYRLWLSHFGFVLSIIGAVVFLVQVGNAGTKWNITPLVGVTIASVGNQLITTVLITYAVDCYRPDAAAVGVFIVFVRQVWGFIGPFWLPNLIAATSFNATAGIGAAFIVVFSIIPIALLQAVT</sequence>
<organism evidence="8 9">
    <name type="scientific">Mycena maculata</name>
    <dbReference type="NCBI Taxonomy" id="230809"/>
    <lineage>
        <taxon>Eukaryota</taxon>
        <taxon>Fungi</taxon>
        <taxon>Dikarya</taxon>
        <taxon>Basidiomycota</taxon>
        <taxon>Agaricomycotina</taxon>
        <taxon>Agaricomycetes</taxon>
        <taxon>Agaricomycetidae</taxon>
        <taxon>Agaricales</taxon>
        <taxon>Marasmiineae</taxon>
        <taxon>Mycenaceae</taxon>
        <taxon>Mycena</taxon>
    </lineage>
</organism>
<feature type="domain" description="Major facilitator superfamily (MFS) profile" evidence="7">
    <location>
        <begin position="68"/>
        <end position="494"/>
    </location>
</feature>
<keyword evidence="9" id="KW-1185">Reference proteome</keyword>
<dbReference type="Pfam" id="PF07690">
    <property type="entry name" value="MFS_1"/>
    <property type="match status" value="1"/>
</dbReference>
<gene>
    <name evidence="8" type="ORF">DFH07DRAFT_812554</name>
</gene>
<feature type="transmembrane region" description="Helical" evidence="6">
    <location>
        <begin position="302"/>
        <end position="321"/>
    </location>
</feature>
<feature type="transmembrane region" description="Helical" evidence="6">
    <location>
        <begin position="159"/>
        <end position="180"/>
    </location>
</feature>
<reference evidence="8" key="1">
    <citation type="submission" date="2023-03" db="EMBL/GenBank/DDBJ databases">
        <title>Massive genome expansion in bonnet fungi (Mycena s.s.) driven by repeated elements and novel gene families across ecological guilds.</title>
        <authorList>
            <consortium name="Lawrence Berkeley National Laboratory"/>
            <person name="Harder C.B."/>
            <person name="Miyauchi S."/>
            <person name="Viragh M."/>
            <person name="Kuo A."/>
            <person name="Thoen E."/>
            <person name="Andreopoulos B."/>
            <person name="Lu D."/>
            <person name="Skrede I."/>
            <person name="Drula E."/>
            <person name="Henrissat B."/>
            <person name="Morin E."/>
            <person name="Kohler A."/>
            <person name="Barry K."/>
            <person name="LaButti K."/>
            <person name="Morin E."/>
            <person name="Salamov A."/>
            <person name="Lipzen A."/>
            <person name="Mereny Z."/>
            <person name="Hegedus B."/>
            <person name="Baldrian P."/>
            <person name="Stursova M."/>
            <person name="Weitz H."/>
            <person name="Taylor A."/>
            <person name="Grigoriev I.V."/>
            <person name="Nagy L.G."/>
            <person name="Martin F."/>
            <person name="Kauserud H."/>
        </authorList>
    </citation>
    <scope>NUCLEOTIDE SEQUENCE</scope>
    <source>
        <strain evidence="8">CBHHK188m</strain>
    </source>
</reference>
<evidence type="ECO:0000313" key="8">
    <source>
        <dbReference type="EMBL" id="KAJ7763596.1"/>
    </source>
</evidence>
<dbReference type="Gene3D" id="1.20.1250.20">
    <property type="entry name" value="MFS general substrate transporter like domains"/>
    <property type="match status" value="1"/>
</dbReference>
<dbReference type="PROSITE" id="PS50850">
    <property type="entry name" value="MFS"/>
    <property type="match status" value="1"/>
</dbReference>
<feature type="region of interest" description="Disordered" evidence="5">
    <location>
        <begin position="1"/>
        <end position="20"/>
    </location>
</feature>
<proteinExistence type="predicted"/>
<dbReference type="Proteomes" id="UP001215280">
    <property type="component" value="Unassembled WGS sequence"/>
</dbReference>
<feature type="transmembrane region" description="Helical" evidence="6">
    <location>
        <begin position="192"/>
        <end position="210"/>
    </location>
</feature>